<evidence type="ECO:0000313" key="2">
    <source>
        <dbReference type="EMBL" id="CNF07404.1"/>
    </source>
</evidence>
<protein>
    <submittedName>
        <fullName evidence="2">Cyclic diguanylate phosphodiesterase domain-containing protein</fullName>
    </submittedName>
</protein>
<organism evidence="2 3">
    <name type="scientific">Yersinia kristensenii</name>
    <dbReference type="NCBI Taxonomy" id="28152"/>
    <lineage>
        <taxon>Bacteria</taxon>
        <taxon>Pseudomonadati</taxon>
        <taxon>Pseudomonadota</taxon>
        <taxon>Gammaproteobacteria</taxon>
        <taxon>Enterobacterales</taxon>
        <taxon>Yersiniaceae</taxon>
        <taxon>Yersinia</taxon>
    </lineage>
</organism>
<dbReference type="RefSeq" id="WP_049561919.1">
    <property type="nucleotide sequence ID" value="NZ_CABHXR010000010.1"/>
</dbReference>
<dbReference type="PANTHER" id="PTHR33121">
    <property type="entry name" value="CYCLIC DI-GMP PHOSPHODIESTERASE PDEF"/>
    <property type="match status" value="1"/>
</dbReference>
<dbReference type="Pfam" id="PF00563">
    <property type="entry name" value="EAL"/>
    <property type="match status" value="1"/>
</dbReference>
<dbReference type="Proteomes" id="UP000045824">
    <property type="component" value="Unassembled WGS sequence"/>
</dbReference>
<dbReference type="EMBL" id="CPYI01000012">
    <property type="protein sequence ID" value="CNF07404.1"/>
    <property type="molecule type" value="Genomic_DNA"/>
</dbReference>
<evidence type="ECO:0000313" key="3">
    <source>
        <dbReference type="Proteomes" id="UP000045824"/>
    </source>
</evidence>
<dbReference type="GO" id="GO:0071111">
    <property type="term" value="F:cyclic-guanylate-specific phosphodiesterase activity"/>
    <property type="evidence" value="ECO:0007669"/>
    <property type="project" value="InterPro"/>
</dbReference>
<dbReference type="SMART" id="SM00052">
    <property type="entry name" value="EAL"/>
    <property type="match status" value="1"/>
</dbReference>
<proteinExistence type="predicted"/>
<reference evidence="2 3" key="1">
    <citation type="submission" date="2015-03" db="EMBL/GenBank/DDBJ databases">
        <authorList>
            <person name="Murphy D."/>
        </authorList>
    </citation>
    <scope>NUCLEOTIDE SEQUENCE [LARGE SCALE GENOMIC DNA]</scope>
    <source>
        <strain evidence="2 3">FCF326</strain>
    </source>
</reference>
<accession>A0A0T9LMF1</accession>
<evidence type="ECO:0000259" key="1">
    <source>
        <dbReference type="PROSITE" id="PS50883"/>
    </source>
</evidence>
<dbReference type="PROSITE" id="PS50883">
    <property type="entry name" value="EAL"/>
    <property type="match status" value="1"/>
</dbReference>
<dbReference type="AlphaFoldDB" id="A0A0T9LMF1"/>
<dbReference type="SUPFAM" id="SSF141868">
    <property type="entry name" value="EAL domain-like"/>
    <property type="match status" value="1"/>
</dbReference>
<gene>
    <name evidence="2" type="primary">cdgR</name>
    <name evidence="2" type="ORF">ERS008491_02989</name>
</gene>
<dbReference type="InterPro" id="IPR050706">
    <property type="entry name" value="Cyclic-di-GMP_PDE-like"/>
</dbReference>
<dbReference type="Gene3D" id="3.20.20.450">
    <property type="entry name" value="EAL domain"/>
    <property type="match status" value="1"/>
</dbReference>
<feature type="domain" description="EAL" evidence="1">
    <location>
        <begin position="1"/>
        <end position="236"/>
    </location>
</feature>
<sequence length="243" mass="27783">MDSRLNIAVDCTFICEPVYKRDGKLLAVELLSRFTTTSFKSPIYTERFLHQLNAQMKAKLLRTQLCEVKKQQQWFTEHQIILSINIDFDMANAVLNDEDVILLLSSMPFIRLEIMECFPNLSDGAENALLSKLAKRYSLWLDDFGSGDAHIAAAASGFFECVKIDKHFYWQWGGSATFDNLVGSLRDHCQHVIIEGVETHQQFSQLADMGVDAMQGYLFSSCPLDAVSHFPLQYDHFNVRERL</sequence>
<dbReference type="InterPro" id="IPR035919">
    <property type="entry name" value="EAL_sf"/>
</dbReference>
<dbReference type="PANTHER" id="PTHR33121:SF78">
    <property type="entry name" value="CYCLIC DI-GMP PHOSPHODIESTERASE PDEH"/>
    <property type="match status" value="1"/>
</dbReference>
<name>A0A0T9LMF1_YERKR</name>
<dbReference type="InterPro" id="IPR001633">
    <property type="entry name" value="EAL_dom"/>
</dbReference>